<sequence>MTAKIITVFNEKGGAGKTTVAVHIAGTLGKRGNRVKLIDIDPQNTSSRWVAQARDHKEFPARIANLSALGGNVHREMRHDMDSFDYIVVDCPPSSESPAANSALTVSDLAVVPVVPSPNDLWAVATAKRLVSTAMHTNRDLRGVTVLNMVQRTTLAAVAAEELGKDTAIPLLKTQLGLRSAYKECPLVGGTVHDIRRAKEAVSEVESMVDEILSALETRQEKGKKQ</sequence>
<dbReference type="Gene3D" id="3.40.50.300">
    <property type="entry name" value="P-loop containing nucleotide triphosphate hydrolases"/>
    <property type="match status" value="1"/>
</dbReference>
<dbReference type="InterPro" id="IPR002586">
    <property type="entry name" value="CobQ/CobB/MinD/ParA_Nub-bd_dom"/>
</dbReference>
<dbReference type="CDD" id="cd02042">
    <property type="entry name" value="ParAB_family"/>
    <property type="match status" value="1"/>
</dbReference>
<keyword evidence="3" id="KW-1185">Reference proteome</keyword>
<dbReference type="RefSeq" id="WP_316704402.1">
    <property type="nucleotide sequence ID" value="NZ_CP136337.1"/>
</dbReference>
<reference evidence="2 3" key="1">
    <citation type="submission" date="2023-10" db="EMBL/GenBank/DDBJ databases">
        <title>Bacteria for the degradation of biodegradable plastic PBAT(Polybutylene adipate terephthalate).</title>
        <authorList>
            <person name="Weon H.-Y."/>
            <person name="Yeon J."/>
        </authorList>
    </citation>
    <scope>NUCLEOTIDE SEQUENCE [LARGE SCALE GENOMIC DNA]</scope>
    <source>
        <strain evidence="2 3">SBD 7-3</strain>
        <plasmid evidence="2 3">unnamed1</plasmid>
    </source>
</reference>
<dbReference type="PIRSF" id="PIRSF009320">
    <property type="entry name" value="Nuc_binding_HP_1000"/>
    <property type="match status" value="1"/>
</dbReference>
<dbReference type="PANTHER" id="PTHR13696">
    <property type="entry name" value="P-LOOP CONTAINING NUCLEOSIDE TRIPHOSPHATE HYDROLASE"/>
    <property type="match status" value="1"/>
</dbReference>
<evidence type="ECO:0000313" key="3">
    <source>
        <dbReference type="Proteomes" id="UP001303946"/>
    </source>
</evidence>
<accession>A0ABZ0D203</accession>
<dbReference type="Proteomes" id="UP001303946">
    <property type="component" value="Plasmid unnamed1"/>
</dbReference>
<keyword evidence="2" id="KW-0614">Plasmid</keyword>
<protein>
    <submittedName>
        <fullName evidence="2">AAA family ATPase</fullName>
    </submittedName>
</protein>
<name>A0ABZ0D203_9BURK</name>
<dbReference type="PANTHER" id="PTHR13696:SF96">
    <property type="entry name" value="COBQ_COBB_MIND_PARA NUCLEOTIDE BINDING DOMAIN-CONTAINING PROTEIN"/>
    <property type="match status" value="1"/>
</dbReference>
<dbReference type="InterPro" id="IPR050678">
    <property type="entry name" value="DNA_Partitioning_ATPase"/>
</dbReference>
<organism evidence="2 3">
    <name type="scientific">Piscinibacter gummiphilus</name>
    <dbReference type="NCBI Taxonomy" id="946333"/>
    <lineage>
        <taxon>Bacteria</taxon>
        <taxon>Pseudomonadati</taxon>
        <taxon>Pseudomonadota</taxon>
        <taxon>Betaproteobacteria</taxon>
        <taxon>Burkholderiales</taxon>
        <taxon>Sphaerotilaceae</taxon>
        <taxon>Piscinibacter</taxon>
    </lineage>
</organism>
<dbReference type="InterPro" id="IPR027417">
    <property type="entry name" value="P-loop_NTPase"/>
</dbReference>
<geneLocation type="plasmid" evidence="2 3">
    <name>unnamed1</name>
</geneLocation>
<evidence type="ECO:0000313" key="2">
    <source>
        <dbReference type="EMBL" id="WOB11213.1"/>
    </source>
</evidence>
<dbReference type="Pfam" id="PF01656">
    <property type="entry name" value="CbiA"/>
    <property type="match status" value="1"/>
</dbReference>
<gene>
    <name evidence="2" type="ORF">RXV79_26645</name>
</gene>
<dbReference type="SUPFAM" id="SSF52540">
    <property type="entry name" value="P-loop containing nucleoside triphosphate hydrolases"/>
    <property type="match status" value="1"/>
</dbReference>
<proteinExistence type="predicted"/>
<feature type="domain" description="CobQ/CobB/MinD/ParA nucleotide binding" evidence="1">
    <location>
        <begin position="6"/>
        <end position="187"/>
    </location>
</feature>
<evidence type="ECO:0000259" key="1">
    <source>
        <dbReference type="Pfam" id="PF01656"/>
    </source>
</evidence>
<dbReference type="EMBL" id="CP136337">
    <property type="protein sequence ID" value="WOB11213.1"/>
    <property type="molecule type" value="Genomic_DNA"/>
</dbReference>